<protein>
    <submittedName>
        <fullName evidence="2">PepSY-associated TM helix family protein</fullName>
    </submittedName>
</protein>
<reference evidence="2 3" key="1">
    <citation type="journal article" date="2014" name="Antonie Van Leeuwenhoek">
        <title>Hyphomonas beringensis sp. nov. and Hyphomonas chukchiensis sp. nov., isolated from surface seawater of the Bering Sea and Chukchi Sea.</title>
        <authorList>
            <person name="Li C."/>
            <person name="Lai Q."/>
            <person name="Li G."/>
            <person name="Dong C."/>
            <person name="Wang J."/>
            <person name="Liao Y."/>
            <person name="Shao Z."/>
        </authorList>
    </citation>
    <scope>NUCLEOTIDE SEQUENCE [LARGE SCALE GENOMIC DNA]</scope>
    <source>
        <strain evidence="2 3">VP2</strain>
    </source>
</reference>
<dbReference type="Pfam" id="PF03929">
    <property type="entry name" value="PepSY_TM"/>
    <property type="match status" value="1"/>
</dbReference>
<feature type="transmembrane region" description="Helical" evidence="1">
    <location>
        <begin position="153"/>
        <end position="176"/>
    </location>
</feature>
<dbReference type="EMBL" id="ARYJ01000002">
    <property type="protein sequence ID" value="KCZ90198.1"/>
    <property type="molecule type" value="Genomic_DNA"/>
</dbReference>
<dbReference type="PATRIC" id="fig|1280952.3.peg.640"/>
<organism evidence="2 3">
    <name type="scientific">Hyphomonas jannaschiana VP2</name>
    <dbReference type="NCBI Taxonomy" id="1280952"/>
    <lineage>
        <taxon>Bacteria</taxon>
        <taxon>Pseudomonadati</taxon>
        <taxon>Pseudomonadota</taxon>
        <taxon>Alphaproteobacteria</taxon>
        <taxon>Hyphomonadales</taxon>
        <taxon>Hyphomonadaceae</taxon>
        <taxon>Hyphomonas</taxon>
    </lineage>
</organism>
<feature type="transmembrane region" description="Helical" evidence="1">
    <location>
        <begin position="436"/>
        <end position="452"/>
    </location>
</feature>
<dbReference type="PANTHER" id="PTHR34219">
    <property type="entry name" value="IRON-REGULATED INNER MEMBRANE PROTEIN-RELATED"/>
    <property type="match status" value="1"/>
</dbReference>
<dbReference type="RefSeq" id="WP_035578197.1">
    <property type="nucleotide sequence ID" value="NZ_ARYJ01000002.1"/>
</dbReference>
<dbReference type="OrthoDB" id="9776609at2"/>
<dbReference type="AlphaFoldDB" id="A0A059FI91"/>
<keyword evidence="1" id="KW-1133">Transmembrane helix</keyword>
<sequence length="540" mass="59140">MIRADIVKMYKDVHTWVGIVSGLALFIAFYAGAITMFEGQLKRWASPPPALSTPVPLERTAELVSKTIEQHPDAGNGYTIHVATSADRPARMSWTVWPEGRSRGAPQETWYSALDTNGDLEVSKDTTSPVAQFVDVLHQQVGLPFDHEIAMPIMGAICLLYAIALISGVIVFLPGFAKDLFALRIGKNLKRMWLDVHNVLGIFSLPFHIIMALTAIVFAFHDQFYGVQNKVAYDGQLSAMFEANEPEHHVHPEERKVFLSPDLLMARLGEQAPGFQVKDIRYIFQRDGTIETMVNGVDPRYGHRGPDFGIVAVNAYTGDVMSKDYLPGHQEPIIATVTGFFALHFGNFGGVPVRWGYFFLGLAGAFLFYSGNLLWIESRRKKARKTQTDPVQPLKTKVLGALTVGVSLGCIAGISVTIAAAKVLPSFTSDIAPLHSWIYYLTFLGAVGWAFLRGTARGAVELQLFAAACTLAIPYVSLASFVIPGFGWTSEGGGFLIELTALAGAAGLLVSAHRTRIRVRRSPSDSIWHVSGINSREVMT</sequence>
<feature type="transmembrane region" description="Helical" evidence="1">
    <location>
        <begin position="398"/>
        <end position="424"/>
    </location>
</feature>
<comment type="caution">
    <text evidence="2">The sequence shown here is derived from an EMBL/GenBank/DDBJ whole genome shotgun (WGS) entry which is preliminary data.</text>
</comment>
<feature type="transmembrane region" description="Helical" evidence="1">
    <location>
        <begin position="196"/>
        <end position="220"/>
    </location>
</feature>
<accession>A0A059FI91</accession>
<feature type="transmembrane region" description="Helical" evidence="1">
    <location>
        <begin position="492"/>
        <end position="512"/>
    </location>
</feature>
<feature type="transmembrane region" description="Helical" evidence="1">
    <location>
        <begin position="16"/>
        <end position="37"/>
    </location>
</feature>
<gene>
    <name evidence="2" type="ORF">HJA_03186</name>
</gene>
<dbReference type="STRING" id="1280952.HJA_03186"/>
<keyword evidence="1" id="KW-0812">Transmembrane</keyword>
<feature type="transmembrane region" description="Helical" evidence="1">
    <location>
        <begin position="357"/>
        <end position="377"/>
    </location>
</feature>
<evidence type="ECO:0000256" key="1">
    <source>
        <dbReference type="SAM" id="Phobius"/>
    </source>
</evidence>
<keyword evidence="3" id="KW-1185">Reference proteome</keyword>
<evidence type="ECO:0000313" key="3">
    <source>
        <dbReference type="Proteomes" id="UP000024816"/>
    </source>
</evidence>
<evidence type="ECO:0000313" key="2">
    <source>
        <dbReference type="EMBL" id="KCZ90198.1"/>
    </source>
</evidence>
<keyword evidence="1" id="KW-0472">Membrane</keyword>
<feature type="transmembrane region" description="Helical" evidence="1">
    <location>
        <begin position="464"/>
        <end position="486"/>
    </location>
</feature>
<name>A0A059FI91_9PROT</name>
<dbReference type="PANTHER" id="PTHR34219:SF9">
    <property type="entry name" value="IRON-REGULATED INNER MEMBRANE PROTEIN"/>
    <property type="match status" value="1"/>
</dbReference>
<proteinExistence type="predicted"/>
<dbReference type="eggNOG" id="COG3182">
    <property type="taxonomic scope" value="Bacteria"/>
</dbReference>
<dbReference type="Proteomes" id="UP000024816">
    <property type="component" value="Unassembled WGS sequence"/>
</dbReference>
<dbReference type="InterPro" id="IPR005625">
    <property type="entry name" value="PepSY-ass_TM"/>
</dbReference>